<name>A0A7W9UJ08_9NOCA</name>
<gene>
    <name evidence="4" type="ORF">BJY24_003703</name>
</gene>
<accession>A0A7W9UJ08</accession>
<dbReference type="Pfam" id="PF08044">
    <property type="entry name" value="DUF1707"/>
    <property type="match status" value="1"/>
</dbReference>
<comment type="caution">
    <text evidence="4">The sequence shown here is derived from an EMBL/GenBank/DDBJ whole genome shotgun (WGS) entry which is preliminary data.</text>
</comment>
<keyword evidence="2" id="KW-0472">Membrane</keyword>
<evidence type="ECO:0000256" key="2">
    <source>
        <dbReference type="SAM" id="Phobius"/>
    </source>
</evidence>
<dbReference type="AlphaFoldDB" id="A0A7W9UJ08"/>
<dbReference type="PANTHER" id="PTHR40763">
    <property type="entry name" value="MEMBRANE PROTEIN-RELATED"/>
    <property type="match status" value="1"/>
</dbReference>
<dbReference type="InterPro" id="IPR012551">
    <property type="entry name" value="DUF1707_SHOCT-like"/>
</dbReference>
<dbReference type="PANTHER" id="PTHR40763:SF5">
    <property type="entry name" value="MEMBRANE PROTEIN"/>
    <property type="match status" value="1"/>
</dbReference>
<proteinExistence type="predicted"/>
<reference evidence="4 5" key="1">
    <citation type="submission" date="2020-08" db="EMBL/GenBank/DDBJ databases">
        <title>Sequencing the genomes of 1000 actinobacteria strains.</title>
        <authorList>
            <person name="Klenk H.-P."/>
        </authorList>
    </citation>
    <scope>NUCLEOTIDE SEQUENCE [LARGE SCALE GENOMIC DNA]</scope>
    <source>
        <strain evidence="4 5">DSM 43582</strain>
    </source>
</reference>
<feature type="region of interest" description="Disordered" evidence="1">
    <location>
        <begin position="60"/>
        <end position="79"/>
    </location>
</feature>
<evidence type="ECO:0000313" key="5">
    <source>
        <dbReference type="Proteomes" id="UP000540412"/>
    </source>
</evidence>
<protein>
    <recommendedName>
        <fullName evidence="3">DUF1707 domain-containing protein</fullName>
    </recommendedName>
</protein>
<evidence type="ECO:0000259" key="3">
    <source>
        <dbReference type="Pfam" id="PF08044"/>
    </source>
</evidence>
<feature type="transmembrane region" description="Helical" evidence="2">
    <location>
        <begin position="78"/>
        <end position="96"/>
    </location>
</feature>
<evidence type="ECO:0000256" key="1">
    <source>
        <dbReference type="SAM" id="MobiDB-lite"/>
    </source>
</evidence>
<feature type="compositionally biased region" description="Basic and acidic residues" evidence="1">
    <location>
        <begin position="159"/>
        <end position="171"/>
    </location>
</feature>
<evidence type="ECO:0000313" key="4">
    <source>
        <dbReference type="EMBL" id="MBB5914836.1"/>
    </source>
</evidence>
<sequence length="182" mass="20855">MADSPDIRIGTAEREQAMRRLSDHFAAGRLSVTEFDERSAVVAAAVTRGDLVQVFADLPESSAAEEKKPEQPRPGGPPAFRGPAMGLVVILAIVLFFVTNTWLWFLMIPAAGIVFGALGQGREDRRHDAEGRRQIAEEHRQELEEHRQEAQAHRLEIEQRRRELRHQSRELRHQRRDRRRGR</sequence>
<keyword evidence="2" id="KW-1133">Transmembrane helix</keyword>
<keyword evidence="5" id="KW-1185">Reference proteome</keyword>
<feature type="domain" description="DUF1707" evidence="3">
    <location>
        <begin position="7"/>
        <end position="59"/>
    </location>
</feature>
<feature type="compositionally biased region" description="Basic residues" evidence="1">
    <location>
        <begin position="172"/>
        <end position="182"/>
    </location>
</feature>
<keyword evidence="2" id="KW-0812">Transmembrane</keyword>
<organism evidence="4 5">
    <name type="scientific">Nocardia transvalensis</name>
    <dbReference type="NCBI Taxonomy" id="37333"/>
    <lineage>
        <taxon>Bacteria</taxon>
        <taxon>Bacillati</taxon>
        <taxon>Actinomycetota</taxon>
        <taxon>Actinomycetes</taxon>
        <taxon>Mycobacteriales</taxon>
        <taxon>Nocardiaceae</taxon>
        <taxon>Nocardia</taxon>
    </lineage>
</organism>
<feature type="region of interest" description="Disordered" evidence="1">
    <location>
        <begin position="159"/>
        <end position="182"/>
    </location>
</feature>
<dbReference type="Proteomes" id="UP000540412">
    <property type="component" value="Unassembled WGS sequence"/>
</dbReference>
<dbReference type="EMBL" id="JACHIT010000001">
    <property type="protein sequence ID" value="MBB5914836.1"/>
    <property type="molecule type" value="Genomic_DNA"/>
</dbReference>